<dbReference type="SUPFAM" id="SSF88713">
    <property type="entry name" value="Glycoside hydrolase/deacetylase"/>
    <property type="match status" value="1"/>
</dbReference>
<keyword evidence="3" id="KW-1185">Reference proteome</keyword>
<dbReference type="RefSeq" id="WP_390332331.1">
    <property type="nucleotide sequence ID" value="NZ_JBHRTP010000058.1"/>
</dbReference>
<evidence type="ECO:0000313" key="2">
    <source>
        <dbReference type="EMBL" id="MFC3109914.1"/>
    </source>
</evidence>
<gene>
    <name evidence="2" type="ORF">ACFOFO_18420</name>
</gene>
<proteinExistence type="predicted"/>
<name>A0ABV7F496_9BURK</name>
<dbReference type="Proteomes" id="UP001595530">
    <property type="component" value="Unassembled WGS sequence"/>
</dbReference>
<protein>
    <submittedName>
        <fullName evidence="2">Polysaccharide deacetylase family protein</fullName>
    </submittedName>
</protein>
<dbReference type="EMBL" id="JBHRTP010000058">
    <property type="protein sequence ID" value="MFC3109914.1"/>
    <property type="molecule type" value="Genomic_DNA"/>
</dbReference>
<evidence type="ECO:0000313" key="3">
    <source>
        <dbReference type="Proteomes" id="UP001595530"/>
    </source>
</evidence>
<dbReference type="InterPro" id="IPR054297">
    <property type="entry name" value="DUF7033"/>
</dbReference>
<dbReference type="Pfam" id="PF23019">
    <property type="entry name" value="DUF7033"/>
    <property type="match status" value="1"/>
</dbReference>
<feature type="domain" description="DUF7033" evidence="1">
    <location>
        <begin position="114"/>
        <end position="198"/>
    </location>
</feature>
<dbReference type="Gene3D" id="3.20.20.370">
    <property type="entry name" value="Glycoside hydrolase/deacetylase"/>
    <property type="match status" value="1"/>
</dbReference>
<evidence type="ECO:0000259" key="1">
    <source>
        <dbReference type="Pfam" id="PF23019"/>
    </source>
</evidence>
<reference evidence="3" key="1">
    <citation type="journal article" date="2019" name="Int. J. Syst. Evol. Microbiol.">
        <title>The Global Catalogue of Microorganisms (GCM) 10K type strain sequencing project: providing services to taxonomists for standard genome sequencing and annotation.</title>
        <authorList>
            <consortium name="The Broad Institute Genomics Platform"/>
            <consortium name="The Broad Institute Genome Sequencing Center for Infectious Disease"/>
            <person name="Wu L."/>
            <person name="Ma J."/>
        </authorList>
    </citation>
    <scope>NUCLEOTIDE SEQUENCE [LARGE SCALE GENOMIC DNA]</scope>
    <source>
        <strain evidence="3">KCTC 42986</strain>
    </source>
</reference>
<dbReference type="InterPro" id="IPR011330">
    <property type="entry name" value="Glyco_hydro/deAcase_b/a-brl"/>
</dbReference>
<sequence length="467" mass="53683">MATLRILAPDTSAELDWICSVIFTDYLGLSYAIEPATDNNFHLCLDQRQIELPNIFFALTSDRWLRPSSLPATPLVTWDSRPTGLSPTLVEPTIPVIYGRTDQPSTVTDDYIYLPIDVFGSAFFMLSRYEEAVSLVRDEHDRFPAKASLACSAGFIDRPIVDEYIAILWSALTRLWPNLERKQHRARTLISCDIDSPFDPACASLYRLGKRVLARSWRDKSLDRLPMTVRDYLAVKHGDYSSDPYRSGIDWIMDANERAGNQVAFYFICEQTDEKRDTSVNVDEPRMRAMMRSVHARGHEIGIHPGYDTYKNPAKFAQSVSKLRRIMEEEGIKQDVLGGRQHYLRWETPTTAQLWEANGLTYDTTLSYAERAGFRCGTCHEYHMYDLINRKRLNLLQRPLVVMESTVIDMQCMGLGYGDAARELIYRYKRICHQFDGDFTLLWHNSYFENRAAKEMCSDVINAQVPA</sequence>
<comment type="caution">
    <text evidence="2">The sequence shown here is derived from an EMBL/GenBank/DDBJ whole genome shotgun (WGS) entry which is preliminary data.</text>
</comment>
<accession>A0ABV7F496</accession>
<organism evidence="2 3">
    <name type="scientific">Undibacterium arcticum</name>
    <dbReference type="NCBI Taxonomy" id="1762892"/>
    <lineage>
        <taxon>Bacteria</taxon>
        <taxon>Pseudomonadati</taxon>
        <taxon>Pseudomonadota</taxon>
        <taxon>Betaproteobacteria</taxon>
        <taxon>Burkholderiales</taxon>
        <taxon>Oxalobacteraceae</taxon>
        <taxon>Undibacterium</taxon>
    </lineage>
</organism>
<dbReference type="CDD" id="cd10931">
    <property type="entry name" value="CE4_u7"/>
    <property type="match status" value="1"/>
</dbReference>